<dbReference type="GeneID" id="141454547"/>
<name>T1HMF6_RHOPR</name>
<evidence type="ECO:0000256" key="1">
    <source>
        <dbReference type="SAM" id="MobiDB-lite"/>
    </source>
</evidence>
<organism evidence="2 3">
    <name type="scientific">Rhodnius prolixus</name>
    <name type="common">Triatomid bug</name>
    <dbReference type="NCBI Taxonomy" id="13249"/>
    <lineage>
        <taxon>Eukaryota</taxon>
        <taxon>Metazoa</taxon>
        <taxon>Ecdysozoa</taxon>
        <taxon>Arthropoda</taxon>
        <taxon>Hexapoda</taxon>
        <taxon>Insecta</taxon>
        <taxon>Pterygota</taxon>
        <taxon>Neoptera</taxon>
        <taxon>Paraneoptera</taxon>
        <taxon>Hemiptera</taxon>
        <taxon>Heteroptera</taxon>
        <taxon>Panheteroptera</taxon>
        <taxon>Cimicomorpha</taxon>
        <taxon>Reduviidae</taxon>
        <taxon>Triatominae</taxon>
        <taxon>Rhodnius</taxon>
    </lineage>
</organism>
<evidence type="ECO:0000313" key="3">
    <source>
        <dbReference type="Proteomes" id="UP000015103"/>
    </source>
</evidence>
<dbReference type="HOGENOM" id="CLU_1121303_0_0_1"/>
<reference evidence="2" key="1">
    <citation type="submission" date="2015-05" db="UniProtKB">
        <authorList>
            <consortium name="EnsemblMetazoa"/>
        </authorList>
    </citation>
    <scope>IDENTIFICATION</scope>
</reference>
<dbReference type="InParanoid" id="T1HMF6"/>
<dbReference type="EnsemblMetazoa" id="RPRC005230-RA">
    <property type="protein sequence ID" value="RPRC005230-PA"/>
    <property type="gene ID" value="RPRC005230"/>
</dbReference>
<dbReference type="RefSeq" id="XP_073985021.1">
    <property type="nucleotide sequence ID" value="XM_074128920.1"/>
</dbReference>
<dbReference type="VEuPathDB" id="VectorBase:RPRC005230"/>
<dbReference type="AlphaFoldDB" id="T1HMF6"/>
<dbReference type="Proteomes" id="UP000015103">
    <property type="component" value="Unassembled WGS sequence"/>
</dbReference>
<accession>T1HMF6</accession>
<feature type="compositionally biased region" description="Basic and acidic residues" evidence="1">
    <location>
        <begin position="196"/>
        <end position="213"/>
    </location>
</feature>
<feature type="compositionally biased region" description="Polar residues" evidence="1">
    <location>
        <begin position="214"/>
        <end position="231"/>
    </location>
</feature>
<evidence type="ECO:0000313" key="2">
    <source>
        <dbReference type="EnsemblMetazoa" id="RPRC005230-PA"/>
    </source>
</evidence>
<sequence length="248" mass="28557">MNDQKLQNLFLDLPYEELDTEAGLPNFRNQPVLIKSLRQRKIHNPLGTFDAPVFNSYHLLDAFSIYSRPNDFPSLEKGLEDIEEKDKLPFLVEPGETFLHNSKIYWFPWETDVDKRRENLKYADVVGGVPQELSVGFEQSLPEIKGEDVIPTVTVNKKIQTEKLPALSTLKSDDEEMEDTEKEKQTEATSDNDSNDLTKKDDIVDNESDRKSETSSSHALATTFSEPNGEQPQVKKLKMRKVHKRRYK</sequence>
<proteinExistence type="predicted"/>
<feature type="compositionally biased region" description="Basic residues" evidence="1">
    <location>
        <begin position="235"/>
        <end position="248"/>
    </location>
</feature>
<feature type="region of interest" description="Disordered" evidence="1">
    <location>
        <begin position="166"/>
        <end position="248"/>
    </location>
</feature>
<protein>
    <submittedName>
        <fullName evidence="2">Uncharacterized protein</fullName>
    </submittedName>
</protein>
<keyword evidence="3" id="KW-1185">Reference proteome</keyword>
<dbReference type="EMBL" id="ACPB03001265">
    <property type="status" value="NOT_ANNOTATED_CDS"/>
    <property type="molecule type" value="Genomic_DNA"/>
</dbReference>